<evidence type="ECO:0000259" key="3">
    <source>
        <dbReference type="Pfam" id="PF06452"/>
    </source>
</evidence>
<feature type="domain" description="Carbohydrate-binding" evidence="3">
    <location>
        <begin position="678"/>
        <end position="866"/>
    </location>
</feature>
<feature type="signal peptide" evidence="2">
    <location>
        <begin position="1"/>
        <end position="20"/>
    </location>
</feature>
<evidence type="ECO:0000256" key="1">
    <source>
        <dbReference type="SAM" id="MobiDB-lite"/>
    </source>
</evidence>
<dbReference type="Proteomes" id="UP001204798">
    <property type="component" value="Unassembled WGS sequence"/>
</dbReference>
<evidence type="ECO:0000256" key="2">
    <source>
        <dbReference type="SAM" id="SignalP"/>
    </source>
</evidence>
<gene>
    <name evidence="4" type="ORF">M2350_001358</name>
</gene>
<name>A0ABT2EPY0_9BACT</name>
<dbReference type="Pfam" id="PF06452">
    <property type="entry name" value="CBM9_1"/>
    <property type="match status" value="1"/>
</dbReference>
<dbReference type="InterPro" id="IPR010502">
    <property type="entry name" value="Carb-bd_dom_fam9"/>
</dbReference>
<evidence type="ECO:0000313" key="4">
    <source>
        <dbReference type="EMBL" id="MCS3918958.1"/>
    </source>
</evidence>
<dbReference type="RefSeq" id="WP_259095031.1">
    <property type="nucleotide sequence ID" value="NZ_CP130454.1"/>
</dbReference>
<reference evidence="4 5" key="1">
    <citation type="submission" date="2022-08" db="EMBL/GenBank/DDBJ databases">
        <title>Bacterial and archaeal communities from various locations to study Microbial Dark Matter (Phase II).</title>
        <authorList>
            <person name="Stepanauskas R."/>
        </authorList>
    </citation>
    <scope>NUCLEOTIDE SEQUENCE [LARGE SCALE GENOMIC DNA]</scope>
    <source>
        <strain evidence="4 5">PD1</strain>
    </source>
</reference>
<sequence>MVGKRMLSSLAAILVLTLMAGVNPQEEVTGPVKIYDTVYEQVDPGPPFTEAPRTVEDWQPPEPTDDERRSGFIVFTRPEPFDIKPWSRPKPEERVSHLSCFAAKGQTTSLWLAVYALEPLSRFELTVQTRSRKKPVPEVTPLYAHFWAQRTDWRGRTYYITPELLLPMGDGEAMFPAKGGTLERRPLDIPKGETRLFWLTVKVPKDADAGEYKFTLTLKGEGKAPLQLNLTVRVLPFRLLKPPEKRWLLYSDSGLWGRLSDEKVLAILQDIADHGIDGLTELPFGKLDLSQLKEGIVRYNPEPLLRMHQLMKRVGLKGPHTIGVWAEWEAVRVLGLQVDLNKEWDERLKEAMRLIARTVVETLKPHKIDWLFYGWDEPGPENLQALQQYRFWHEGGAKTYVTFYQRATYDVAGQWMTAPCFSVGLINRSETAKWARKACDERGQKFFWYGSGCYSGQEGRMFPNRYLTGWLFWKTKADAQVSWTFVRPHEDPFNDFDGSQANQVEPKDQCTAYPHFERPNDPNSMVGIITTIQWEAIREGIADYCYAYTLQNLTEYAHRLAEAVKEVIGQQNRWAIRLKEIADESEKLLATVGESVPWGNEVRQRGYTNADLQQVRALIARQIERLVMAISGGKLAEARKQQRLTLHFRFLPPESSPIARNVPLPVLNIPRLKEAPKIDGVVDEDEWRDAGIAYPFHEHQTGAIMPHDFETKAFVGYDDRALYIAFVCREPKLERIKAAKWARDEDGVWQDESVEVFIADPESPNRYAHIIVNASGAIYDEFVFDKTWNAELQVATSVGKEEWSCEMAISWSSLPLSASKVSDGQTLRLNLCRNRNLIGEGASHWAWSPTFGWFHTPERFGFGKLTNADVFVTSIAPPRLFGEKNLTVKLRNRGREPMTVRLDGQEVTIPSDSTKTVQVPVNASVGEHEHTLRLRIRDDEQVWRIPYVIPEPLRLVSPTVIANERNEATLTVVVNLSDELRWKSTLNVEAAGNQFSVPLREGEATALLSVSRPLLAIKLSLTDAPTKPLSATVFVLF</sequence>
<feature type="region of interest" description="Disordered" evidence="1">
    <location>
        <begin position="46"/>
        <end position="68"/>
    </location>
</feature>
<feature type="chain" id="PRO_5047371930" description="Carbohydrate-binding domain-containing protein" evidence="2">
    <location>
        <begin position="21"/>
        <end position="1037"/>
    </location>
</feature>
<dbReference type="Gene3D" id="2.60.40.1190">
    <property type="match status" value="1"/>
</dbReference>
<keyword evidence="2" id="KW-0732">Signal</keyword>
<protein>
    <recommendedName>
        <fullName evidence="3">Carbohydrate-binding domain-containing protein</fullName>
    </recommendedName>
</protein>
<organism evidence="4 5">
    <name type="scientific">Candidatus Fervidibacter sacchari</name>
    <dbReference type="NCBI Taxonomy" id="1448929"/>
    <lineage>
        <taxon>Bacteria</taxon>
        <taxon>Candidatus Fervidibacterota</taxon>
        <taxon>Candidatus Fervidibacter</taxon>
    </lineage>
</organism>
<dbReference type="EMBL" id="JANUCP010000002">
    <property type="protein sequence ID" value="MCS3918958.1"/>
    <property type="molecule type" value="Genomic_DNA"/>
</dbReference>
<comment type="caution">
    <text evidence="4">The sequence shown here is derived from an EMBL/GenBank/DDBJ whole genome shotgun (WGS) entry which is preliminary data.</text>
</comment>
<accession>A0ABT2EPY0</accession>
<dbReference type="SUPFAM" id="SSF49344">
    <property type="entry name" value="CBD9-like"/>
    <property type="match status" value="1"/>
</dbReference>
<proteinExistence type="predicted"/>
<dbReference type="CDD" id="cd09620">
    <property type="entry name" value="CBM9_like_3"/>
    <property type="match status" value="1"/>
</dbReference>
<keyword evidence="5" id="KW-1185">Reference proteome</keyword>
<evidence type="ECO:0000313" key="5">
    <source>
        <dbReference type="Proteomes" id="UP001204798"/>
    </source>
</evidence>